<dbReference type="EMBL" id="JAVHJV010000002">
    <property type="protein sequence ID" value="KAK5945576.1"/>
    <property type="molecule type" value="Genomic_DNA"/>
</dbReference>
<keyword evidence="4" id="KW-0804">Transcription</keyword>
<evidence type="ECO:0000259" key="7">
    <source>
        <dbReference type="PROSITE" id="PS51088"/>
    </source>
</evidence>
<keyword evidence="5" id="KW-0539">Nucleus</keyword>
<comment type="caution">
    <text evidence="8">The sequence shown here is derived from an EMBL/GenBank/DDBJ whole genome shotgun (WGS) entry which is preliminary data.</text>
</comment>
<accession>A0ABR0RYC5</accession>
<keyword evidence="9" id="KW-1185">Reference proteome</keyword>
<dbReference type="PANTHER" id="PTHR11834">
    <property type="entry name" value="TRANSCRIPTIONAL ENHANCER FACTOR TEF RELATED"/>
    <property type="match status" value="1"/>
</dbReference>
<dbReference type="Gene3D" id="6.10.20.40">
    <property type="entry name" value="TEA/ATTS domain"/>
    <property type="match status" value="1"/>
</dbReference>
<sequence>MGRHKKTQYGRPHGRNELIAEWILQDTGEERTRKQVSSHIQVLSNLLKEDPDWQALTITDESTGQNVENSPDFYFGSIADQVRLQRQLTAQAKLESGDGQSWFELLSQKHSVENISFDMWVGLPEDYTKTIHDYSRLPTSHCAGPPIPLENFKDWRGKFPDLEPTLRSTDEQFDIIVVKSRFSLMSDFPPQSSKLVHILSLDFRNSTRDNLQALGDLETWSCVNHMYMNGHHLQKKEHKQCQITDIGVVPLGFEAGWWASQFTKLTQRRKEAEDTKDASVLASAEDHSRSFFRGLTIMQEVYASPHAEGPKKKMAVLLWAFSEASNGHAGITSWQKVVPPPSRITTNSPLPDQMESSLLPLVMDSMVGSSFDTDMTDEDYSQHGTVGDAPLSPNIFETSAYHSGFTPLHTMSNDPLRLFDFNGATGFTPKSLTFTDMKCEPFNFAAPLQAPLSSFAPVQHTVVNHSTLPSNFQLPSNHDTAVTSSYHIPHHLPMSSPDRGGRRSLANFDMSAHHMLQAQLGAEMEDEYETQDHEFDTQDPQYDTQNLEVEEPEHYENSTPTPAEIGPPDPDVGMSFDSQHSMIGHMTHLDLAAEEEQMSQAVIADLEEKGMTEHPIAFDSPKATRPPLMSHHSFAGVLQNHNRNHAHGRTPSRLKHLDTLSEPDHDQLTFDTPVRDDFARLISAHTQYESPGDLFGDHHPTIDQMAFPGVDFNTSIGRPRSQPVLPSNDENGLQFDSPMGGRHVLDQVKVEEI</sequence>
<dbReference type="Pfam" id="PF01285">
    <property type="entry name" value="TEA"/>
    <property type="match status" value="1"/>
</dbReference>
<feature type="domain" description="TEA" evidence="7">
    <location>
        <begin position="1"/>
        <end position="50"/>
    </location>
</feature>
<evidence type="ECO:0000256" key="3">
    <source>
        <dbReference type="ARBA" id="ARBA00023015"/>
    </source>
</evidence>
<evidence type="ECO:0000256" key="4">
    <source>
        <dbReference type="ARBA" id="ARBA00023163"/>
    </source>
</evidence>
<dbReference type="Proteomes" id="UP001334248">
    <property type="component" value="Unassembled WGS sequence"/>
</dbReference>
<keyword evidence="3" id="KW-0805">Transcription regulation</keyword>
<comment type="subcellular location">
    <subcellularLocation>
        <location evidence="1">Nucleus</location>
    </subcellularLocation>
</comment>
<dbReference type="InterPro" id="IPR000818">
    <property type="entry name" value="TEA/ATTS_dom"/>
</dbReference>
<evidence type="ECO:0000313" key="9">
    <source>
        <dbReference type="Proteomes" id="UP001334248"/>
    </source>
</evidence>
<proteinExistence type="inferred from homology"/>
<dbReference type="PRINTS" id="PR00065">
    <property type="entry name" value="TEADOMAIN"/>
</dbReference>
<evidence type="ECO:0000256" key="6">
    <source>
        <dbReference type="PROSITE-ProRule" id="PRU00505"/>
    </source>
</evidence>
<dbReference type="InterPro" id="IPR050937">
    <property type="entry name" value="TEC1_TEAD_TF"/>
</dbReference>
<protein>
    <recommendedName>
        <fullName evidence="7">TEA domain-containing protein</fullName>
    </recommendedName>
</protein>
<dbReference type="SMART" id="SM00426">
    <property type="entry name" value="TEA"/>
    <property type="match status" value="1"/>
</dbReference>
<evidence type="ECO:0000313" key="8">
    <source>
        <dbReference type="EMBL" id="KAK5945576.1"/>
    </source>
</evidence>
<dbReference type="PROSITE" id="PS51088">
    <property type="entry name" value="TEA_2"/>
    <property type="match status" value="1"/>
</dbReference>
<dbReference type="GeneID" id="89996230"/>
<dbReference type="RefSeq" id="XP_064733666.1">
    <property type="nucleotide sequence ID" value="XM_064871213.1"/>
</dbReference>
<feature type="DNA-binding region" description="TEA" evidence="6">
    <location>
        <begin position="1"/>
        <end position="50"/>
    </location>
</feature>
<comment type="similarity">
    <text evidence="2">Belongs to the TEC1 family.</text>
</comment>
<dbReference type="PANTHER" id="PTHR11834:SF0">
    <property type="entry name" value="PROTEIN SCALLOPED"/>
    <property type="match status" value="1"/>
</dbReference>
<reference evidence="8 9" key="1">
    <citation type="journal article" date="2023" name="Res Sq">
        <title>Genomic and morphological characterization of Knufia obscura isolated from the Mars 2020 spacecraft assembly facility.</title>
        <authorList>
            <person name="Chander A.M."/>
            <person name="Teixeira M.M."/>
            <person name="Singh N.K."/>
            <person name="Williams M.P."/>
            <person name="Parker C.W."/>
            <person name="Leo P."/>
            <person name="Stajich J.E."/>
            <person name="Torok T."/>
            <person name="Tighe S."/>
            <person name="Mason C.E."/>
            <person name="Venkateswaran K."/>
        </authorList>
    </citation>
    <scope>NUCLEOTIDE SEQUENCE [LARGE SCALE GENOMIC DNA]</scope>
    <source>
        <strain evidence="8 9">CCFEE 5817</strain>
    </source>
</reference>
<evidence type="ECO:0000256" key="2">
    <source>
        <dbReference type="ARBA" id="ARBA00008421"/>
    </source>
</evidence>
<evidence type="ECO:0000256" key="1">
    <source>
        <dbReference type="ARBA" id="ARBA00004123"/>
    </source>
</evidence>
<dbReference type="InterPro" id="IPR038096">
    <property type="entry name" value="TEA/ATTS_sf"/>
</dbReference>
<organism evidence="8 9">
    <name type="scientific">Knufia obscura</name>
    <dbReference type="NCBI Taxonomy" id="1635080"/>
    <lineage>
        <taxon>Eukaryota</taxon>
        <taxon>Fungi</taxon>
        <taxon>Dikarya</taxon>
        <taxon>Ascomycota</taxon>
        <taxon>Pezizomycotina</taxon>
        <taxon>Eurotiomycetes</taxon>
        <taxon>Chaetothyriomycetidae</taxon>
        <taxon>Chaetothyriales</taxon>
        <taxon>Trichomeriaceae</taxon>
        <taxon>Knufia</taxon>
    </lineage>
</organism>
<gene>
    <name evidence="8" type="ORF">PMZ80_002781</name>
</gene>
<evidence type="ECO:0000256" key="5">
    <source>
        <dbReference type="ARBA" id="ARBA00023242"/>
    </source>
</evidence>
<name>A0ABR0RYC5_9EURO</name>